<evidence type="ECO:0000256" key="3">
    <source>
        <dbReference type="ARBA" id="ARBA00022630"/>
    </source>
</evidence>
<keyword evidence="3" id="KW-0285">Flavoprotein</keyword>
<keyword evidence="6" id="KW-0472">Membrane</keyword>
<keyword evidence="6" id="KW-1133">Transmembrane helix</keyword>
<evidence type="ECO:0000313" key="8">
    <source>
        <dbReference type="EMBL" id="TCV01769.1"/>
    </source>
</evidence>
<dbReference type="Proteomes" id="UP000294692">
    <property type="component" value="Unassembled WGS sequence"/>
</dbReference>
<comment type="cofactor">
    <cofactor evidence="1">
        <name>FAD</name>
        <dbReference type="ChEBI" id="CHEBI:57692"/>
    </cofactor>
</comment>
<evidence type="ECO:0000256" key="5">
    <source>
        <dbReference type="ARBA" id="ARBA00023002"/>
    </source>
</evidence>
<dbReference type="SUPFAM" id="SSF51905">
    <property type="entry name" value="FAD/NAD(P)-binding domain"/>
    <property type="match status" value="1"/>
</dbReference>
<keyword evidence="4" id="KW-0274">FAD</keyword>
<evidence type="ECO:0000256" key="2">
    <source>
        <dbReference type="ARBA" id="ARBA00005272"/>
    </source>
</evidence>
<dbReference type="OrthoDB" id="9781621at2"/>
<gene>
    <name evidence="8" type="ORF">EV686_102482</name>
</gene>
<sequence length="441" mass="48362">MTSTSFSDDSSHRVVIVGGGAGGLELAAKLGRKFGTSHITLIDKSTEHIWKPSLHEVAAGTLDIHREGLSYFMLARDRRFSFVLGEIEGVDRPNRKVRLKPVLSPQGEEMVPSREIAYDTLVLAVGSRSNFFGTPGAAEHAIALDSTAQAERFRMQLMRELVLLNQRKNHEPDAILNIAIVGGGATGVELAAELLEARRGMSFYGLENFNPATDIRITLLEGSNRLLSALQPRLSQTARNLLEERGVFVATSVRVTRVTDKGLYDSNEVFYPANLCVWAAGIEAPAFLAEQGLAVNRLNQLQVDDRLRTVDADIYAMGDCAQAPWDDDNAFLPARAQVAHQQASYLVPIMQARIQGGPVPDKPFVFKDYGSLVSVGHSRGVGSLMGVLAGRSWFVEGLLARMMYMSLHIMHHMAVLGPIRTASMALGRLLLKRSTHRVKLH</sequence>
<dbReference type="PANTHER" id="PTHR42913">
    <property type="entry name" value="APOPTOSIS-INDUCING FACTOR 1"/>
    <property type="match status" value="1"/>
</dbReference>
<keyword evidence="9" id="KW-1185">Reference proteome</keyword>
<dbReference type="PANTHER" id="PTHR42913:SF3">
    <property type="entry name" value="64 KDA MITOCHONDRIAL NADH DEHYDROGENASE (EUROFUNG)"/>
    <property type="match status" value="1"/>
</dbReference>
<name>A0A4R3VDT5_9BURK</name>
<evidence type="ECO:0000256" key="6">
    <source>
        <dbReference type="SAM" id="Phobius"/>
    </source>
</evidence>
<feature type="transmembrane region" description="Helical" evidence="6">
    <location>
        <begin position="409"/>
        <end position="431"/>
    </location>
</feature>
<accession>A0A4R3VDT5</accession>
<reference evidence="8 9" key="1">
    <citation type="submission" date="2019-03" db="EMBL/GenBank/DDBJ databases">
        <title>Genomic Encyclopedia of Type Strains, Phase IV (KMG-IV): sequencing the most valuable type-strain genomes for metagenomic binning, comparative biology and taxonomic classification.</title>
        <authorList>
            <person name="Goeker M."/>
        </authorList>
    </citation>
    <scope>NUCLEOTIDE SEQUENCE [LARGE SCALE GENOMIC DNA]</scope>
    <source>
        <strain evidence="8 9">DSM 100048</strain>
    </source>
</reference>
<dbReference type="Pfam" id="PF07992">
    <property type="entry name" value="Pyr_redox_2"/>
    <property type="match status" value="1"/>
</dbReference>
<dbReference type="EMBL" id="SMBX01000002">
    <property type="protein sequence ID" value="TCV01769.1"/>
    <property type="molecule type" value="Genomic_DNA"/>
</dbReference>
<comment type="caution">
    <text evidence="8">The sequence shown here is derived from an EMBL/GenBank/DDBJ whole genome shotgun (WGS) entry which is preliminary data.</text>
</comment>
<dbReference type="PRINTS" id="PR00411">
    <property type="entry name" value="PNDRDTASEI"/>
</dbReference>
<dbReference type="InterPro" id="IPR036188">
    <property type="entry name" value="FAD/NAD-bd_sf"/>
</dbReference>
<evidence type="ECO:0000256" key="1">
    <source>
        <dbReference type="ARBA" id="ARBA00001974"/>
    </source>
</evidence>
<evidence type="ECO:0000256" key="4">
    <source>
        <dbReference type="ARBA" id="ARBA00022827"/>
    </source>
</evidence>
<dbReference type="AlphaFoldDB" id="A0A4R3VDT5"/>
<dbReference type="Gene3D" id="3.50.50.100">
    <property type="match status" value="1"/>
</dbReference>
<dbReference type="PRINTS" id="PR00368">
    <property type="entry name" value="FADPNR"/>
</dbReference>
<dbReference type="InterPro" id="IPR023753">
    <property type="entry name" value="FAD/NAD-binding_dom"/>
</dbReference>
<evidence type="ECO:0000259" key="7">
    <source>
        <dbReference type="Pfam" id="PF07992"/>
    </source>
</evidence>
<comment type="similarity">
    <text evidence="2">Belongs to the NADH dehydrogenase family.</text>
</comment>
<proteinExistence type="inferred from homology"/>
<dbReference type="GO" id="GO:0003955">
    <property type="term" value="F:NAD(P)H dehydrogenase (quinone) activity"/>
    <property type="evidence" value="ECO:0007669"/>
    <property type="project" value="TreeGrafter"/>
</dbReference>
<keyword evidence="6" id="KW-0812">Transmembrane</keyword>
<organism evidence="8 9">
    <name type="scientific">Paracandidimonas soli</name>
    <dbReference type="NCBI Taxonomy" id="1917182"/>
    <lineage>
        <taxon>Bacteria</taxon>
        <taxon>Pseudomonadati</taxon>
        <taxon>Pseudomonadota</taxon>
        <taxon>Betaproteobacteria</taxon>
        <taxon>Burkholderiales</taxon>
        <taxon>Alcaligenaceae</taxon>
        <taxon>Paracandidimonas</taxon>
    </lineage>
</organism>
<protein>
    <submittedName>
        <fullName evidence="8">NADH dehydrogenase</fullName>
    </submittedName>
</protein>
<keyword evidence="5" id="KW-0560">Oxidoreductase</keyword>
<evidence type="ECO:0000313" key="9">
    <source>
        <dbReference type="Proteomes" id="UP000294692"/>
    </source>
</evidence>
<dbReference type="InterPro" id="IPR051169">
    <property type="entry name" value="NADH-Q_oxidoreductase"/>
</dbReference>
<feature type="domain" description="FAD/NAD(P)-binding" evidence="7">
    <location>
        <begin position="13"/>
        <end position="343"/>
    </location>
</feature>
<dbReference type="GO" id="GO:0019646">
    <property type="term" value="P:aerobic electron transport chain"/>
    <property type="evidence" value="ECO:0007669"/>
    <property type="project" value="TreeGrafter"/>
</dbReference>
<dbReference type="RefSeq" id="WP_132474560.1">
    <property type="nucleotide sequence ID" value="NZ_JBHRVM010000001.1"/>
</dbReference>